<sequence length="75" mass="7998">MQLIGICLIGQTELSQSPLVRGMQPCEWRFVRSLTVSIPSHAGNAAQVSPKEQAQSSVSIPSHAGNAATDHQKCL</sequence>
<reference evidence="2 3" key="1">
    <citation type="journal article" date="2012" name="J. Bacteriol.">
        <title>Genome sequence of the cycloprodigiosin-producing bacterial strain Pseudoalteromonas rubra ATCC 29570(T).</title>
        <authorList>
            <person name="Xie B.B."/>
            <person name="Shu Y.L."/>
            <person name="Qin Q.L."/>
            <person name="Rong J.C."/>
            <person name="Zhang X.Y."/>
            <person name="Chen X.L."/>
            <person name="Zhou B.C."/>
            <person name="Zhang Y.Z."/>
        </authorList>
    </citation>
    <scope>NUCLEOTIDE SEQUENCE [LARGE SCALE GENOMIC DNA]</scope>
    <source>
        <strain evidence="2 3">DSM 6842</strain>
    </source>
</reference>
<accession>A0A8T0CF54</accession>
<protein>
    <submittedName>
        <fullName evidence="2">Uncharacterized protein</fullName>
    </submittedName>
</protein>
<evidence type="ECO:0000313" key="3">
    <source>
        <dbReference type="Proteomes" id="UP000016480"/>
    </source>
</evidence>
<dbReference type="Proteomes" id="UP000016480">
    <property type="component" value="Unassembled WGS sequence"/>
</dbReference>
<evidence type="ECO:0000256" key="1">
    <source>
        <dbReference type="SAM" id="MobiDB-lite"/>
    </source>
</evidence>
<organism evidence="2 3">
    <name type="scientific">Pseudoalteromonas rubra</name>
    <dbReference type="NCBI Taxonomy" id="43658"/>
    <lineage>
        <taxon>Bacteria</taxon>
        <taxon>Pseudomonadati</taxon>
        <taxon>Pseudomonadota</taxon>
        <taxon>Gammaproteobacteria</taxon>
        <taxon>Alteromonadales</taxon>
        <taxon>Pseudoalteromonadaceae</taxon>
        <taxon>Pseudoalteromonas</taxon>
    </lineage>
</organism>
<name>A0A8T0CF54_9GAMM</name>
<dbReference type="EMBL" id="AHCD03000018">
    <property type="protein sequence ID" value="KAF7789050.1"/>
    <property type="molecule type" value="Genomic_DNA"/>
</dbReference>
<evidence type="ECO:0000313" key="2">
    <source>
        <dbReference type="EMBL" id="KAF7789050.1"/>
    </source>
</evidence>
<comment type="caution">
    <text evidence="2">The sequence shown here is derived from an EMBL/GenBank/DDBJ whole genome shotgun (WGS) entry which is preliminary data.</text>
</comment>
<feature type="region of interest" description="Disordered" evidence="1">
    <location>
        <begin position="44"/>
        <end position="75"/>
    </location>
</feature>
<proteinExistence type="predicted"/>
<gene>
    <name evidence="2" type="ORF">PRUB_a5373</name>
</gene>
<dbReference type="AlphaFoldDB" id="A0A8T0CF54"/>
<feature type="compositionally biased region" description="Polar residues" evidence="1">
    <location>
        <begin position="46"/>
        <end position="60"/>
    </location>
</feature>